<dbReference type="OrthoDB" id="2041935at2"/>
<proteinExistence type="predicted"/>
<keyword evidence="2" id="KW-1185">Reference proteome</keyword>
<gene>
    <name evidence="1" type="ORF">C4B60_00580</name>
</gene>
<sequence>MPKNYSGYTAKTVKNLLLNAGAFFVDFDVKEDTFDTAVSSGKLLGATRGGGSFSGVPELRSIEVDGVKGKAQGLQTIDSWEVKMTANVLEVTKEGLAYALTSGEINTSDDDKYDIITAKNSIDLTDYISNITFVGTKSGTEAPVIIQIYNALNTNGLTLQTQDKGEAVIAMEFEGHFKEGKLDTPPFKIFYPRVVTEASN</sequence>
<dbReference type="Proteomes" id="UP000239047">
    <property type="component" value="Unassembled WGS sequence"/>
</dbReference>
<accession>A0A2S5GFV9</accession>
<dbReference type="AlphaFoldDB" id="A0A2S5GFV9"/>
<organism evidence="1 2">
    <name type="scientific">Jeotgalibacillus proteolyticus</name>
    <dbReference type="NCBI Taxonomy" id="2082395"/>
    <lineage>
        <taxon>Bacteria</taxon>
        <taxon>Bacillati</taxon>
        <taxon>Bacillota</taxon>
        <taxon>Bacilli</taxon>
        <taxon>Bacillales</taxon>
        <taxon>Caryophanaceae</taxon>
        <taxon>Jeotgalibacillus</taxon>
    </lineage>
</organism>
<comment type="caution">
    <text evidence="1">The sequence shown here is derived from an EMBL/GenBank/DDBJ whole genome shotgun (WGS) entry which is preliminary data.</text>
</comment>
<evidence type="ECO:0008006" key="3">
    <source>
        <dbReference type="Google" id="ProtNLM"/>
    </source>
</evidence>
<protein>
    <recommendedName>
        <fullName evidence="3">Phage tail protein</fullName>
    </recommendedName>
</protein>
<dbReference type="EMBL" id="PREZ01000001">
    <property type="protein sequence ID" value="PPA71907.1"/>
    <property type="molecule type" value="Genomic_DNA"/>
</dbReference>
<name>A0A2S5GFV9_9BACL</name>
<reference evidence="1 2" key="1">
    <citation type="submission" date="2018-02" db="EMBL/GenBank/DDBJ databases">
        <title>Jeotgalibacillus proteolyticum sp. nov. a protease producing bacterium isolated from ocean sediments of Laizhou Bay.</title>
        <authorList>
            <person name="Li Y."/>
        </authorList>
    </citation>
    <scope>NUCLEOTIDE SEQUENCE [LARGE SCALE GENOMIC DNA]</scope>
    <source>
        <strain evidence="1 2">22-7</strain>
    </source>
</reference>
<evidence type="ECO:0000313" key="2">
    <source>
        <dbReference type="Proteomes" id="UP000239047"/>
    </source>
</evidence>
<dbReference type="RefSeq" id="WP_104055665.1">
    <property type="nucleotide sequence ID" value="NZ_PREZ01000001.1"/>
</dbReference>
<evidence type="ECO:0000313" key="1">
    <source>
        <dbReference type="EMBL" id="PPA71907.1"/>
    </source>
</evidence>